<comment type="caution">
    <text evidence="3">The sequence shown here is derived from an EMBL/GenBank/DDBJ whole genome shotgun (WGS) entry which is preliminary data.</text>
</comment>
<dbReference type="AlphaFoldDB" id="A0A015LZF8"/>
<keyword evidence="1" id="KW-0696">RNA-directed RNA polymerase</keyword>
<dbReference type="GO" id="GO:0031380">
    <property type="term" value="C:nuclear RNA-directed RNA polymerase complex"/>
    <property type="evidence" value="ECO:0007669"/>
    <property type="project" value="TreeGrafter"/>
</dbReference>
<reference evidence="3 4" key="1">
    <citation type="submission" date="2014-02" db="EMBL/GenBank/DDBJ databases">
        <title>Single nucleus genome sequencing reveals high similarity among nuclei of an endomycorrhizal fungus.</title>
        <authorList>
            <person name="Lin K."/>
            <person name="Geurts R."/>
            <person name="Zhang Z."/>
            <person name="Limpens E."/>
            <person name="Saunders D.G."/>
            <person name="Mu D."/>
            <person name="Pang E."/>
            <person name="Cao H."/>
            <person name="Cha H."/>
            <person name="Lin T."/>
            <person name="Zhou Q."/>
            <person name="Shang Y."/>
            <person name="Li Y."/>
            <person name="Ivanov S."/>
            <person name="Sharma T."/>
            <person name="Velzen R.V."/>
            <person name="Ruijter N.D."/>
            <person name="Aanen D.K."/>
            <person name="Win J."/>
            <person name="Kamoun S."/>
            <person name="Bisseling T."/>
            <person name="Huang S."/>
        </authorList>
    </citation>
    <scope>NUCLEOTIDE SEQUENCE [LARGE SCALE GENOMIC DNA]</scope>
    <source>
        <strain evidence="4">DAOM197198w</strain>
    </source>
</reference>
<dbReference type="SMR" id="A0A015LZF8"/>
<dbReference type="OrthoDB" id="10055769at2759"/>
<protein>
    <recommendedName>
        <fullName evidence="1">RNA-dependent RNA polymerase</fullName>
        <ecNumber evidence="1">2.7.7.48</ecNumber>
    </recommendedName>
</protein>
<keyword evidence="1" id="KW-0694">RNA-binding</keyword>
<sequence>MNNSPSEFDYHKAILSSIKRLNNATKNFPGRINPDDVFVTNDQRYYMYEIVKTDPESLNNTIRQFIHFINDIKLTGEINISQLHEMFTENLIRAYSNLPGGSDDDDEWLSQNSGTFLPSPPIFSSQKSLTSPKSKNLLTSRPKIEPKIENPWVTQYYTSTELPKEYKNYIGGITFLGIYEITRILKPFGPIEPSGKFWNKIVAGSAIHEVLYEECKLYFEKDPNFYAEMTQIINRNLSRVWTLSSKEFSSVGPRSHILFSGEVDIKDRRLVLTLLPPKIGISKRYYRMFSSERFLHLKIIADINSLDNKQKSNLKRSLLQPLSLAGRTYEFLYAKSDTLYYFATRGLDIIKNISIKEVIDYNLPIDINKSDTTAKFYSRISLGFSNSTSTVIFEPNEILYDEEDIKNDQHCFTDGCSAISLAAMREAAKILGFEETPSVLQGRIGGAKGVWYIEPKRDISGKKWIKLRKSQTKYNLRNIRDEVHLRTLEVLHVALPPKNPASLNSQFIRVLIEGGVHVEVFLDIVRNHIKNVKSQVVDCDDPHSLITWVMSVSNIMTKRMEMYNNDTDDIFGSGDAISGFPNSPSEQCIQLLQAGFTPSTCPFLAKKLKCVLSYVLKSHFSKLRIDVPLSRTLICIADPTGTLNPGEIFIQLDKEAGRDERTGLPFGIIEDEVIIARNPSNLPSDIVRVKAVKNVHLSIYYNVVVFPIKGNIPLASYLSGGDYDGDKIFCCWEPQIVQNFKNSPVLPIDPSVENAFTVDKKTVDELLSSTTPDKIEIKLQEVILDTYFKDLEPTLGLYDRWHRLQSSKYGLSNKSSIYLAQMCAKLVDATKQGLNIKPNVLQYDSEFGNLPVPYWMDKNKDSKSRNRESHLGVMDLLCKSIENEMKEINSKDFLIAKMTKDPDPHIKEFWFNELTRAEQMNREEGLAYKEDLDLIYKKSFEMISLYNSNYYEIFNDDLERKDFPFGQATQTTKSTSSSSKSKMNDKFKGVDYEFILKFLNTPSVDKYKSNIFKYLKDRGPLTPDNLDPLSMFELQLKAAALHLASIGKKPTGQGCWVIAFRILCNIKSQMIDRFVVGGPRTIIEEVWQSMKVDKKWVNH</sequence>
<comment type="similarity">
    <text evidence="1">Belongs to the RdRP family.</text>
</comment>
<keyword evidence="4" id="KW-1185">Reference proteome</keyword>
<dbReference type="PANTHER" id="PTHR23079">
    <property type="entry name" value="RNA-DEPENDENT RNA POLYMERASE"/>
    <property type="match status" value="1"/>
</dbReference>
<evidence type="ECO:0000259" key="2">
    <source>
        <dbReference type="Pfam" id="PF05183"/>
    </source>
</evidence>
<dbReference type="Pfam" id="PF05183">
    <property type="entry name" value="RdRP"/>
    <property type="match status" value="1"/>
</dbReference>
<keyword evidence="1" id="KW-0548">Nucleotidyltransferase</keyword>
<comment type="catalytic activity">
    <reaction evidence="1">
        <text>RNA(n) + a ribonucleoside 5'-triphosphate = RNA(n+1) + diphosphate</text>
        <dbReference type="Rhea" id="RHEA:21248"/>
        <dbReference type="Rhea" id="RHEA-COMP:14527"/>
        <dbReference type="Rhea" id="RHEA-COMP:17342"/>
        <dbReference type="ChEBI" id="CHEBI:33019"/>
        <dbReference type="ChEBI" id="CHEBI:61557"/>
        <dbReference type="ChEBI" id="CHEBI:140395"/>
        <dbReference type="EC" id="2.7.7.48"/>
    </reaction>
</comment>
<proteinExistence type="inferred from homology"/>
<dbReference type="InterPro" id="IPR007855">
    <property type="entry name" value="RDRP"/>
</dbReference>
<dbReference type="EMBL" id="JEMT01026061">
    <property type="protein sequence ID" value="EXX60053.1"/>
    <property type="molecule type" value="Genomic_DNA"/>
</dbReference>
<evidence type="ECO:0000313" key="3">
    <source>
        <dbReference type="EMBL" id="EXX60053.1"/>
    </source>
</evidence>
<dbReference type="GO" id="GO:0030422">
    <property type="term" value="P:siRNA processing"/>
    <property type="evidence" value="ECO:0007669"/>
    <property type="project" value="TreeGrafter"/>
</dbReference>
<dbReference type="EC" id="2.7.7.48" evidence="1"/>
<organism evidence="3 4">
    <name type="scientific">Rhizophagus irregularis (strain DAOM 197198w)</name>
    <name type="common">Glomus intraradices</name>
    <dbReference type="NCBI Taxonomy" id="1432141"/>
    <lineage>
        <taxon>Eukaryota</taxon>
        <taxon>Fungi</taxon>
        <taxon>Fungi incertae sedis</taxon>
        <taxon>Mucoromycota</taxon>
        <taxon>Glomeromycotina</taxon>
        <taxon>Glomeromycetes</taxon>
        <taxon>Glomerales</taxon>
        <taxon>Glomeraceae</taxon>
        <taxon>Rhizophagus</taxon>
    </lineage>
</organism>
<feature type="domain" description="RDRP core" evidence="2">
    <location>
        <begin position="272"/>
        <end position="872"/>
    </location>
</feature>
<dbReference type="HOGENOM" id="CLU_282434_0_0_1"/>
<dbReference type="PANTHER" id="PTHR23079:SF14">
    <property type="entry name" value="RNA-DEPENDENT RNA POLYMERASE"/>
    <property type="match status" value="1"/>
</dbReference>
<dbReference type="Proteomes" id="UP000022910">
    <property type="component" value="Unassembled WGS sequence"/>
</dbReference>
<accession>A0A015LZF8</accession>
<dbReference type="InterPro" id="IPR057596">
    <property type="entry name" value="RDRP_core"/>
</dbReference>
<gene>
    <name evidence="3" type="ORF">RirG_183420</name>
</gene>
<name>A0A015LZF8_RHIIW</name>
<evidence type="ECO:0000313" key="4">
    <source>
        <dbReference type="Proteomes" id="UP000022910"/>
    </source>
</evidence>
<dbReference type="GO" id="GO:0003968">
    <property type="term" value="F:RNA-directed RNA polymerase activity"/>
    <property type="evidence" value="ECO:0007669"/>
    <property type="project" value="UniProtKB-KW"/>
</dbReference>
<keyword evidence="1" id="KW-0808">Transferase</keyword>
<dbReference type="GO" id="GO:0003723">
    <property type="term" value="F:RNA binding"/>
    <property type="evidence" value="ECO:0007669"/>
    <property type="project" value="UniProtKB-KW"/>
</dbReference>
<evidence type="ECO:0000256" key="1">
    <source>
        <dbReference type="RuleBase" id="RU363098"/>
    </source>
</evidence>